<feature type="region of interest" description="Disordered" evidence="3">
    <location>
        <begin position="611"/>
        <end position="653"/>
    </location>
</feature>
<evidence type="ECO:0000256" key="3">
    <source>
        <dbReference type="SAM" id="MobiDB-lite"/>
    </source>
</evidence>
<keyword evidence="1" id="KW-0539">Nucleus</keyword>
<protein>
    <recommendedName>
        <fullName evidence="6">Mediator complex subunit 15 KIX domain-containing protein</fullName>
    </recommendedName>
</protein>
<dbReference type="GeneID" id="4390267"/>
<feature type="compositionally biased region" description="Polar residues" evidence="3">
    <location>
        <begin position="693"/>
        <end position="703"/>
    </location>
</feature>
<feature type="compositionally biased region" description="Low complexity" evidence="3">
    <location>
        <begin position="723"/>
        <end position="741"/>
    </location>
</feature>
<feature type="compositionally biased region" description="Low complexity" evidence="3">
    <location>
        <begin position="1012"/>
        <end position="1027"/>
    </location>
</feature>
<dbReference type="GO" id="GO:0006355">
    <property type="term" value="P:regulation of DNA-templated transcription"/>
    <property type="evidence" value="ECO:0007669"/>
    <property type="project" value="InterPro"/>
</dbReference>
<dbReference type="InParanoid" id="Q2H6R5"/>
<dbReference type="OMA" id="GQLKQWA"/>
<keyword evidence="5" id="KW-1185">Reference proteome</keyword>
<evidence type="ECO:0000313" key="5">
    <source>
        <dbReference type="Proteomes" id="UP000001056"/>
    </source>
</evidence>
<feature type="compositionally biased region" description="Polar residues" evidence="3">
    <location>
        <begin position="1000"/>
        <end position="1011"/>
    </location>
</feature>
<gene>
    <name evidence="4" type="ORF">CHGG_05650</name>
</gene>
<dbReference type="eggNOG" id="ENOG502S52Q">
    <property type="taxonomic scope" value="Eukaryota"/>
</dbReference>
<feature type="region of interest" description="Disordered" evidence="3">
    <location>
        <begin position="242"/>
        <end position="281"/>
    </location>
</feature>
<feature type="region of interest" description="Disordered" evidence="3">
    <location>
        <begin position="1061"/>
        <end position="1107"/>
    </location>
</feature>
<sequence>MAGNIPQMAMNGQMMMLQQQAQQQQAQQQHQQQQQQQHQQQQQPQTQNKQFQTLIYNNLMQSMGLAAANSWQSQVNIGDRFAKTILRVSNSILAFPNNEWQKICMTAMDFEKKLYLQSPDKQSYEHAMAARIGEMVKRRQGHAPDLQNHVNSDAVRQAQLQAAQQQRQQQQQQQQQMMMNQMAARGLGQPQHGFQPMQNPMQILQQRMTANQLQEYATQGKDPVFTFYQNSALTQLRASAQRNLLQQQQQQQQQQQHPQQQQRPGMPTNAMPPSTHQGQMNPALMNLGRQSVMPDGQTFAPNMDDIRNEHQMGVRAQLAGQTVVPASTAAGRGVTQGAMAGMPTAGNQQGPNQTPRVPQGQPFGMQPNVDPTAAQVQGPMGVRVASQSPAMNTLTAPMRQQPLNMGQGNVQHAVNQGNQPMAATLNPQFNHQNNPRPVSLQGNMNDPAMAVGMGPNLNTNDAMRNFYAKLQQDRAANNGFQGPKPGLLSGIPGASQPNAMGGPNQAAVLDPNQKGNGAMQSMGQPAAMQQHKQLPANGDQQFFAYAQSPQGRAAMNNMDVPPQILAQFRTMVPAETRRWAQLRQFLHANPNVAPQPLITRLNQLQISQFKQTWDRRPQAAPTGTPQGSNGPVLQQRSSQPQALPPGFSYPPNISQVKFKRDLMARRAWDQYNQAQQRGNMSLPGGPQKPGIPVSQSPASQQGGVTAPPKPSPLMGVQHQAAQPKPVTTPAADAPPAAAKAARPPPPNPSPSTAGKNLKRPHQDDVEDVSGQSSGAAQRPAPQPDARPVPSGSKPTLEQLMKLPPEQLARINPEQLAKLTPEQQRAIAMRIRQVPPAPPETVARLKNLALEGHRLALDELGLQEAQQQGAGIAMSPAALNETRAKIVQASEKLKQIRVGIARWYHQTKDDSRARMYFKIRSKVAKQFADTDRMSQLSDSLTITKEELDPYISMMDSMLQDMEVFKRSAAQEAAGGGAQAATQVPPQPSPLSAANLEKQTQALKQAQNRTAGKTAQAPAAPTTSQPPFQFGAQKSPAGAGNPEYYGEQRVTRNDLVMPARKKAKTAAAHASPPVVQQHTPSSASPQVNVPSPVAVRKPEPPKLTCPEPDCEMNSVGFSTEEARNMHLQEEHIRPYENPQAFVREHMAAAFGLDPQGNPKVVPKSSGPGVSAVSTPAAAPMSLNPSKQGQKPGAPPMSRGGSMQRQGSAAGAKAGETVGTPGRNATAKQGAGTPQIPADDPWTNSTVDPQHLFAGLGPQLDTVNGTFVTDFSMYRSLTPNDTPSSKYSGPSEENSDITEGAMINIDLHLQSLDNEIVYGVDHFGMDNWASPDMNLYTNESMMFPMEDMQTDFSKPFRVNQDLYATDMN</sequence>
<feature type="compositionally biased region" description="Polar residues" evidence="3">
    <location>
        <begin position="271"/>
        <end position="280"/>
    </location>
</feature>
<feature type="region of interest" description="Disordered" evidence="3">
    <location>
        <begin position="1151"/>
        <end position="1247"/>
    </location>
</feature>
<name>Q2H6R5_CHAGB</name>
<feature type="region of interest" description="Disordered" evidence="3">
    <location>
        <begin position="1000"/>
        <end position="1043"/>
    </location>
</feature>
<dbReference type="HOGENOM" id="CLU_003853_0_0_1"/>
<keyword evidence="2" id="KW-0175">Coiled coil</keyword>
<dbReference type="GO" id="GO:0003712">
    <property type="term" value="F:transcription coregulator activity"/>
    <property type="evidence" value="ECO:0007669"/>
    <property type="project" value="InterPro"/>
</dbReference>
<organism evidence="4 5">
    <name type="scientific">Chaetomium globosum (strain ATCC 6205 / CBS 148.51 / DSM 1962 / NBRC 6347 / NRRL 1970)</name>
    <name type="common">Soil fungus</name>
    <dbReference type="NCBI Taxonomy" id="306901"/>
    <lineage>
        <taxon>Eukaryota</taxon>
        <taxon>Fungi</taxon>
        <taxon>Dikarya</taxon>
        <taxon>Ascomycota</taxon>
        <taxon>Pezizomycotina</taxon>
        <taxon>Sordariomycetes</taxon>
        <taxon>Sordariomycetidae</taxon>
        <taxon>Sordariales</taxon>
        <taxon>Chaetomiaceae</taxon>
        <taxon>Chaetomium</taxon>
    </lineage>
</organism>
<evidence type="ECO:0008006" key="6">
    <source>
        <dbReference type="Google" id="ProtNLM"/>
    </source>
</evidence>
<feature type="compositionally biased region" description="Low complexity" evidence="3">
    <location>
        <begin position="246"/>
        <end position="262"/>
    </location>
</feature>
<proteinExistence type="predicted"/>
<feature type="compositionally biased region" description="Polar residues" evidence="3">
    <location>
        <begin position="621"/>
        <end position="641"/>
    </location>
</feature>
<dbReference type="InterPro" id="IPR036529">
    <property type="entry name" value="KIX_dom_sf"/>
</dbReference>
<reference evidence="5" key="1">
    <citation type="journal article" date="2015" name="Genome Announc.">
        <title>Draft genome sequence of the cellulolytic fungus Chaetomium globosum.</title>
        <authorList>
            <person name="Cuomo C.A."/>
            <person name="Untereiner W.A."/>
            <person name="Ma L.-J."/>
            <person name="Grabherr M."/>
            <person name="Birren B.W."/>
        </authorList>
    </citation>
    <scope>NUCLEOTIDE SEQUENCE [LARGE SCALE GENOMIC DNA]</scope>
    <source>
        <strain evidence="5">ATCC 6205 / CBS 148.51 / DSM 1962 / NBRC 6347 / NRRL 1970</strain>
    </source>
</reference>
<dbReference type="STRING" id="306901.Q2H6R5"/>
<feature type="region of interest" description="Disordered" evidence="3">
    <location>
        <begin position="676"/>
        <end position="796"/>
    </location>
</feature>
<dbReference type="VEuPathDB" id="FungiDB:CHGG_05650"/>
<evidence type="ECO:0000256" key="2">
    <source>
        <dbReference type="SAM" id="Coils"/>
    </source>
</evidence>
<dbReference type="RefSeq" id="XP_001221745.1">
    <property type="nucleotide sequence ID" value="XM_001221744.1"/>
</dbReference>
<accession>Q2H6R5</accession>
<evidence type="ECO:0000256" key="1">
    <source>
        <dbReference type="ARBA" id="ARBA00023242"/>
    </source>
</evidence>
<dbReference type="OrthoDB" id="3918840at2759"/>
<dbReference type="Proteomes" id="UP000001056">
    <property type="component" value="Unassembled WGS sequence"/>
</dbReference>
<evidence type="ECO:0000313" key="4">
    <source>
        <dbReference type="EMBL" id="EAQ89031.1"/>
    </source>
</evidence>
<dbReference type="EMBL" id="CH408031">
    <property type="protein sequence ID" value="EAQ89031.1"/>
    <property type="molecule type" value="Genomic_DNA"/>
</dbReference>
<dbReference type="Gene3D" id="1.10.246.20">
    <property type="entry name" value="Coactivator CBP, KIX domain"/>
    <property type="match status" value="1"/>
</dbReference>
<feature type="compositionally biased region" description="Polar residues" evidence="3">
    <location>
        <begin position="1072"/>
        <end position="1087"/>
    </location>
</feature>
<feature type="coiled-coil region" evidence="2">
    <location>
        <begin position="14"/>
        <end position="43"/>
    </location>
</feature>